<comment type="caution">
    <text evidence="1">The sequence shown here is derived from an EMBL/GenBank/DDBJ whole genome shotgun (WGS) entry which is preliminary data.</text>
</comment>
<protein>
    <submittedName>
        <fullName evidence="1">Uncharacterized protein</fullName>
    </submittedName>
</protein>
<accession>A0ABP6M5X4</accession>
<proteinExistence type="predicted"/>
<evidence type="ECO:0000313" key="1">
    <source>
        <dbReference type="EMBL" id="GAA3081752.1"/>
    </source>
</evidence>
<organism evidence="1 2">
    <name type="scientific">Streptomyces rectiviolaceus</name>
    <dbReference type="NCBI Taxonomy" id="332591"/>
    <lineage>
        <taxon>Bacteria</taxon>
        <taxon>Bacillati</taxon>
        <taxon>Actinomycetota</taxon>
        <taxon>Actinomycetes</taxon>
        <taxon>Kitasatosporales</taxon>
        <taxon>Streptomycetaceae</taxon>
        <taxon>Streptomyces</taxon>
    </lineage>
</organism>
<gene>
    <name evidence="1" type="ORF">GCM10010449_02160</name>
</gene>
<evidence type="ECO:0000313" key="2">
    <source>
        <dbReference type="Proteomes" id="UP001501637"/>
    </source>
</evidence>
<dbReference type="Proteomes" id="UP001501637">
    <property type="component" value="Unassembled WGS sequence"/>
</dbReference>
<dbReference type="EMBL" id="BAAAUG010000009">
    <property type="protein sequence ID" value="GAA3081752.1"/>
    <property type="molecule type" value="Genomic_DNA"/>
</dbReference>
<name>A0ABP6M5X4_9ACTN</name>
<sequence length="371" mass="40767">MLMDGREASDDTVGLRQFMASLNQFLRGRADIIVCWPTTSDTWKEELIATARTVGGNSLTPASADVTISGPPKSAWHDVLERLFIQLDQRLEDLGISGQYITDAVDSNNTVGDFLGSVRDGIASRVDMVQIAQDLPEILFVVTSTSAVVGEANRLRRAGTMILKAEELVGYSPRSEAGKWWQERNNSPQHHLAYVISLFRAKLTTMTPSSVVYSISEYGPEDMRNAIREKGITKSTTNADTTFRSTDFSKFISGAGMNELTSTTKGKTSESALAAFSYIQGSSARRHKTINQAICALAEKNVPGFAASSGTFEVNLGEQDIYADAVILLDDRELHLEFHHLSDAHCKAASIAAYIMKKLRVYSNHYNITPR</sequence>
<keyword evidence="2" id="KW-1185">Reference proteome</keyword>
<reference evidence="2" key="1">
    <citation type="journal article" date="2019" name="Int. J. Syst. Evol. Microbiol.">
        <title>The Global Catalogue of Microorganisms (GCM) 10K type strain sequencing project: providing services to taxonomists for standard genome sequencing and annotation.</title>
        <authorList>
            <consortium name="The Broad Institute Genomics Platform"/>
            <consortium name="The Broad Institute Genome Sequencing Center for Infectious Disease"/>
            <person name="Wu L."/>
            <person name="Ma J."/>
        </authorList>
    </citation>
    <scope>NUCLEOTIDE SEQUENCE [LARGE SCALE GENOMIC DNA]</scope>
    <source>
        <strain evidence="2">JCM 9092</strain>
    </source>
</reference>